<dbReference type="Pfam" id="PF14269">
    <property type="entry name" value="Arylsulfotran_2"/>
    <property type="match status" value="1"/>
</dbReference>
<keyword evidence="1" id="KW-0812">Transmembrane</keyword>
<reference evidence="2 3" key="1">
    <citation type="submission" date="2021-11" db="EMBL/GenBank/DDBJ databases">
        <title>Black yeast isolated from Biological Soil Crust.</title>
        <authorList>
            <person name="Kurbessoian T."/>
        </authorList>
    </citation>
    <scope>NUCLEOTIDE SEQUENCE [LARGE SCALE GENOMIC DNA]</scope>
    <source>
        <strain evidence="2 3">CCFEE 5522</strain>
    </source>
</reference>
<comment type="caution">
    <text evidence="2">The sequence shown here is derived from an EMBL/GenBank/DDBJ whole genome shotgun (WGS) entry which is preliminary data.</text>
</comment>
<dbReference type="AlphaFoldDB" id="A0AAV9JZD1"/>
<dbReference type="InterPro" id="IPR039535">
    <property type="entry name" value="ASST-like"/>
</dbReference>
<dbReference type="SUPFAM" id="SSF50998">
    <property type="entry name" value="Quinoprotein alcohol dehydrogenase-like"/>
    <property type="match status" value="1"/>
</dbReference>
<keyword evidence="1" id="KW-1133">Transmembrane helix</keyword>
<proteinExistence type="predicted"/>
<dbReference type="Proteomes" id="UP001324427">
    <property type="component" value="Unassembled WGS sequence"/>
</dbReference>
<sequence length="582" mass="65540">MERQRIFRISIVTALTLAAVCLTLVLLQQLFVPILVWSAPQLETPFYDLGLLGAYRTQSYVSFDLKSPQASIVQWDDSCDNGYVFLDPSGPAVEHHGPLIVDAKGNLIWTSDQFETTTNLKLQHYKGQEYLTFWSGQKAKTMGTGAYYMMDFNYTVVHKLDAAGEGLRGDLHEFKITKDDTALLTVYNLTNADLTGMGWFRTENGWITDSIFQEVDIATGELLFQWKATDHFRAEGSYMTNPFGGYYAGIPFDFFHINSVDKDAQGNYLISSRHFHTVMCIDGKTGDVLWELGGRSKDFLDLSDGSASDFSWQHDARWLSEDEGLLSVFDNGVAWPHVDAPYSEGLVIKMDLENRTAKLVQSYQSLARPRSSSQGSVQPITGADGEEHIFIGWGSSAAFSEFAVDGQLLCETHFTASASWWWERVKSYRAFKTPSWSATPAAWDPSAKIDSGTLYVSWNGATDVVFWELQGRNFESDDEATEFQVLDIMEKDAFEESFVLPSGGDSFSHYRVAALDRDHAVMRHSNIATPPPPGMASFLLAGFSAFAVIAAVVAFWLYRRKRGWQVDWKQYTVDRSKYQKLW</sequence>
<gene>
    <name evidence="2" type="ORF">LTR36_000040</name>
</gene>
<evidence type="ECO:0000313" key="3">
    <source>
        <dbReference type="Proteomes" id="UP001324427"/>
    </source>
</evidence>
<dbReference type="InterPro" id="IPR053143">
    <property type="entry name" value="Arylsulfate_ST"/>
</dbReference>
<protein>
    <recommendedName>
        <fullName evidence="4">Arylsulfotransferase</fullName>
    </recommendedName>
</protein>
<name>A0AAV9JZD1_9PEZI</name>
<evidence type="ECO:0000256" key="1">
    <source>
        <dbReference type="SAM" id="Phobius"/>
    </source>
</evidence>
<keyword evidence="3" id="KW-1185">Reference proteome</keyword>
<dbReference type="PANTHER" id="PTHR35340:SF5">
    <property type="entry name" value="ASST-DOMAIN-CONTAINING PROTEIN"/>
    <property type="match status" value="1"/>
</dbReference>
<keyword evidence="1" id="KW-0472">Membrane</keyword>
<evidence type="ECO:0008006" key="4">
    <source>
        <dbReference type="Google" id="ProtNLM"/>
    </source>
</evidence>
<accession>A0AAV9JZD1</accession>
<dbReference type="InterPro" id="IPR011047">
    <property type="entry name" value="Quinoprotein_ADH-like_sf"/>
</dbReference>
<dbReference type="EMBL" id="JAVFHQ010000001">
    <property type="protein sequence ID" value="KAK4550461.1"/>
    <property type="molecule type" value="Genomic_DNA"/>
</dbReference>
<dbReference type="PANTHER" id="PTHR35340">
    <property type="entry name" value="PQQ ENZYME REPEAT PROTEIN-RELATED"/>
    <property type="match status" value="1"/>
</dbReference>
<feature type="transmembrane region" description="Helical" evidence="1">
    <location>
        <begin position="535"/>
        <end position="558"/>
    </location>
</feature>
<evidence type="ECO:0000313" key="2">
    <source>
        <dbReference type="EMBL" id="KAK4550461.1"/>
    </source>
</evidence>
<organism evidence="2 3">
    <name type="scientific">Oleoguttula mirabilis</name>
    <dbReference type="NCBI Taxonomy" id="1507867"/>
    <lineage>
        <taxon>Eukaryota</taxon>
        <taxon>Fungi</taxon>
        <taxon>Dikarya</taxon>
        <taxon>Ascomycota</taxon>
        <taxon>Pezizomycotina</taxon>
        <taxon>Dothideomycetes</taxon>
        <taxon>Dothideomycetidae</taxon>
        <taxon>Mycosphaerellales</taxon>
        <taxon>Teratosphaeriaceae</taxon>
        <taxon>Oleoguttula</taxon>
    </lineage>
</organism>